<gene>
    <name evidence="2" type="ORF">BXT84_02655</name>
</gene>
<dbReference type="InterPro" id="IPR011059">
    <property type="entry name" value="Metal-dep_hydrolase_composite"/>
</dbReference>
<dbReference type="Gene3D" id="3.20.20.140">
    <property type="entry name" value="Metal-dependent hydrolases"/>
    <property type="match status" value="2"/>
</dbReference>
<accession>A0ABM6RNN3</accession>
<dbReference type="InterPro" id="IPR032466">
    <property type="entry name" value="Metal_Hydrolase"/>
</dbReference>
<dbReference type="Pfam" id="PF07969">
    <property type="entry name" value="Amidohydro_3"/>
    <property type="match status" value="2"/>
</dbReference>
<dbReference type="PANTHER" id="PTHR11647">
    <property type="entry name" value="HYDRANTOINASE/DIHYDROPYRIMIDINASE FAMILY MEMBER"/>
    <property type="match status" value="1"/>
</dbReference>
<evidence type="ECO:0000313" key="2">
    <source>
        <dbReference type="EMBL" id="AUW92985.1"/>
    </source>
</evidence>
<dbReference type="SUPFAM" id="SSF51556">
    <property type="entry name" value="Metallo-dependent hydrolases"/>
    <property type="match status" value="1"/>
</dbReference>
<protein>
    <recommendedName>
        <fullName evidence="1">Amidohydrolase 3 domain-containing protein</fullName>
    </recommendedName>
</protein>
<organism evidence="2 3">
    <name type="scientific">Sulfobacillus thermotolerans</name>
    <dbReference type="NCBI Taxonomy" id="338644"/>
    <lineage>
        <taxon>Bacteria</taxon>
        <taxon>Bacillati</taxon>
        <taxon>Bacillota</taxon>
        <taxon>Clostridia</taxon>
        <taxon>Eubacteriales</taxon>
        <taxon>Clostridiales Family XVII. Incertae Sedis</taxon>
        <taxon>Sulfobacillus</taxon>
    </lineage>
</organism>
<dbReference type="Proteomes" id="UP000325292">
    <property type="component" value="Chromosome"/>
</dbReference>
<dbReference type="InterPro" id="IPR013108">
    <property type="entry name" value="Amidohydro_3"/>
</dbReference>
<evidence type="ECO:0000259" key="1">
    <source>
        <dbReference type="Pfam" id="PF07969"/>
    </source>
</evidence>
<name>A0ABM6RNN3_9FIRM</name>
<feature type="domain" description="Amidohydrolase 3" evidence="1">
    <location>
        <begin position="46"/>
        <end position="248"/>
    </location>
</feature>
<dbReference type="SUPFAM" id="SSF51338">
    <property type="entry name" value="Composite domain of metallo-dependent hydrolases"/>
    <property type="match status" value="1"/>
</dbReference>
<keyword evidence="3" id="KW-1185">Reference proteome</keyword>
<reference evidence="2 3" key="1">
    <citation type="journal article" date="2019" name="Sci. Rep.">
        <title>Sulfobacillus thermotolerans: new insights into resistance and metabolic capacities of acidophilic chemolithotrophs.</title>
        <authorList>
            <person name="Panyushkina A.E."/>
            <person name="Babenko V.V."/>
            <person name="Nikitina A.S."/>
            <person name="Selezneva O.V."/>
            <person name="Tsaplina I.A."/>
            <person name="Letarova M.A."/>
            <person name="Kostryukova E.S."/>
            <person name="Letarov A.V."/>
        </authorList>
    </citation>
    <scope>NUCLEOTIDE SEQUENCE [LARGE SCALE GENOMIC DNA]</scope>
    <source>
        <strain evidence="2 3">Kr1</strain>
    </source>
</reference>
<dbReference type="PANTHER" id="PTHR11647:SF1">
    <property type="entry name" value="COLLAPSIN RESPONSE MEDIATOR PROTEIN"/>
    <property type="match status" value="1"/>
</dbReference>
<proteinExistence type="predicted"/>
<dbReference type="InterPro" id="IPR050378">
    <property type="entry name" value="Metallo-dep_Hydrolases_sf"/>
</dbReference>
<feature type="domain" description="Amidohydrolase 3" evidence="1">
    <location>
        <begin position="395"/>
        <end position="506"/>
    </location>
</feature>
<sequence>MYDMVIKGGWVIPGDGPGYPADIAVQGTIIAAVAPNLSANLASSMVDAHGLWICPGFIDMHAHSALRSFTHPLLEPKIAQGFTTEVIHPDGLAPAPVKPSQREARHRYLRPLEGPGPDSWTWETLPQFLETLDATHPTTTLVPSVGHNAVREYVMGNTNREPTPRELQAMADEVEREIEAGARMLSFGLIYLPGVYAQTEELIALARVAARHAVPLMPHIRNEGEGILSALTEMIDVARLSGASLHLSHLKLVGSSNLLDALLTLLDKASRDIDLTFDQYPYGAGSTLLTAILPPWALDGGVASILTRLRDPHMRSRIRHDIVEGIPGWENLYRACGPSHITIADAPSSHAIILGHSLRELGLKRNQDPLDAVLDLLEESALDVAMIDHYATDEVVKAIFRHPLALVGTDGIFGAHPHPRLYGTAAKVLGQYALRDHLISPEDAVARLTSRAADRLHLKDRGRILKGLRADLVLLDPKKYTNKATFAKPRQYPSGIEMVFIAGQPVWAHNAPTEIRPGGVLGF</sequence>
<evidence type="ECO:0000313" key="3">
    <source>
        <dbReference type="Proteomes" id="UP000325292"/>
    </source>
</evidence>
<dbReference type="EMBL" id="CP019454">
    <property type="protein sequence ID" value="AUW92985.1"/>
    <property type="molecule type" value="Genomic_DNA"/>
</dbReference>